<protein>
    <submittedName>
        <fullName evidence="2">SAM-dependent methyltransferase</fullName>
    </submittedName>
</protein>
<proteinExistence type="predicted"/>
<dbReference type="SUPFAM" id="SSF53335">
    <property type="entry name" value="S-adenosyl-L-methionine-dependent methyltransferases"/>
    <property type="match status" value="1"/>
</dbReference>
<reference evidence="2 3" key="1">
    <citation type="submission" date="2020-07" db="EMBL/GenBank/DDBJ databases">
        <title>Sequencing the genomes of 1000 actinobacteria strains.</title>
        <authorList>
            <person name="Klenk H.-P."/>
        </authorList>
    </citation>
    <scope>NUCLEOTIDE SEQUENCE [LARGE SCALE GENOMIC DNA]</scope>
    <source>
        <strain evidence="2 3">CXB654</strain>
    </source>
</reference>
<comment type="caution">
    <text evidence="2">The sequence shown here is derived from an EMBL/GenBank/DDBJ whole genome shotgun (WGS) entry which is preliminary data.</text>
</comment>
<keyword evidence="2" id="KW-0489">Methyltransferase</keyword>
<accession>A0A852U400</accession>
<evidence type="ECO:0000259" key="1">
    <source>
        <dbReference type="Pfam" id="PF13649"/>
    </source>
</evidence>
<dbReference type="PANTHER" id="PTHR42912:SF95">
    <property type="entry name" value="METHYLTRANSFERASE TYPE 11 DOMAIN-CONTAINING PROTEIN"/>
    <property type="match status" value="1"/>
</dbReference>
<keyword evidence="2" id="KW-0808">Transferase</keyword>
<dbReference type="Gene3D" id="3.40.50.150">
    <property type="entry name" value="Vaccinia Virus protein VP39"/>
    <property type="match status" value="1"/>
</dbReference>
<dbReference type="Pfam" id="PF13649">
    <property type="entry name" value="Methyltransf_25"/>
    <property type="match status" value="1"/>
</dbReference>
<keyword evidence="3" id="KW-1185">Reference proteome</keyword>
<dbReference type="GO" id="GO:0032259">
    <property type="term" value="P:methylation"/>
    <property type="evidence" value="ECO:0007669"/>
    <property type="project" value="UniProtKB-KW"/>
</dbReference>
<name>A0A852U400_9ACTN</name>
<dbReference type="AlphaFoldDB" id="A0A852U400"/>
<evidence type="ECO:0000313" key="2">
    <source>
        <dbReference type="EMBL" id="NYE48834.1"/>
    </source>
</evidence>
<gene>
    <name evidence="2" type="ORF">HDA32_003954</name>
</gene>
<evidence type="ECO:0000313" key="3">
    <source>
        <dbReference type="Proteomes" id="UP000589036"/>
    </source>
</evidence>
<dbReference type="Proteomes" id="UP000589036">
    <property type="component" value="Unassembled WGS sequence"/>
</dbReference>
<dbReference type="EMBL" id="JACCCC010000001">
    <property type="protein sequence ID" value="NYE48834.1"/>
    <property type="molecule type" value="Genomic_DNA"/>
</dbReference>
<dbReference type="InterPro" id="IPR050508">
    <property type="entry name" value="Methyltransf_Superfamily"/>
</dbReference>
<organism evidence="2 3">
    <name type="scientific">Spinactinospora alkalitolerans</name>
    <dbReference type="NCBI Taxonomy" id="687207"/>
    <lineage>
        <taxon>Bacteria</taxon>
        <taxon>Bacillati</taxon>
        <taxon>Actinomycetota</taxon>
        <taxon>Actinomycetes</taxon>
        <taxon>Streptosporangiales</taxon>
        <taxon>Nocardiopsidaceae</taxon>
        <taxon>Spinactinospora</taxon>
    </lineage>
</organism>
<feature type="domain" description="Methyltransferase" evidence="1">
    <location>
        <begin position="55"/>
        <end position="150"/>
    </location>
</feature>
<dbReference type="GO" id="GO:0008168">
    <property type="term" value="F:methyltransferase activity"/>
    <property type="evidence" value="ECO:0007669"/>
    <property type="project" value="UniProtKB-KW"/>
</dbReference>
<dbReference type="InterPro" id="IPR029063">
    <property type="entry name" value="SAM-dependent_MTases_sf"/>
</dbReference>
<dbReference type="RefSeq" id="WP_179644597.1">
    <property type="nucleotide sequence ID" value="NZ_BAAAYY010000010.1"/>
</dbReference>
<sequence length="208" mass="22235">MSQRRLWTGREPGGNPFALPRGVIGHLAGWVLARSNRDQNAEVLDFLDVGAGERVLEVGHGPGVLVELLARRPDVTVEGVDPSAEMVHMARRRNAEAVRAGRVRLRTGAAAATGLAAAAVDLVVSVNTVAMWPDLAAGVAEFHRVLRPGGRAVITWHGGTGHLALRPDELDTIESTLRAEFGDARRHLLERSVVFTAAKAPARPPGPR</sequence>
<dbReference type="CDD" id="cd02440">
    <property type="entry name" value="AdoMet_MTases"/>
    <property type="match status" value="1"/>
</dbReference>
<dbReference type="PANTHER" id="PTHR42912">
    <property type="entry name" value="METHYLTRANSFERASE"/>
    <property type="match status" value="1"/>
</dbReference>
<dbReference type="InterPro" id="IPR041698">
    <property type="entry name" value="Methyltransf_25"/>
</dbReference>